<evidence type="ECO:0000313" key="2">
    <source>
        <dbReference type="EMBL" id="KAF4033298.1"/>
    </source>
</evidence>
<dbReference type="Proteomes" id="UP000704712">
    <property type="component" value="Unassembled WGS sequence"/>
</dbReference>
<protein>
    <submittedName>
        <fullName evidence="2">Uncharacterized protein</fullName>
    </submittedName>
</protein>
<feature type="compositionally biased region" description="Acidic residues" evidence="1">
    <location>
        <begin position="77"/>
        <end position="107"/>
    </location>
</feature>
<name>A0A833SMW2_PHYIN</name>
<gene>
    <name evidence="2" type="ORF">GN244_ATG14787</name>
    <name evidence="3" type="ORF">GN958_ATG20362</name>
</gene>
<reference evidence="2" key="1">
    <citation type="submission" date="2020-04" db="EMBL/GenBank/DDBJ databases">
        <title>Hybrid Assembly of Korean Phytophthora infestans isolates.</title>
        <authorList>
            <person name="Prokchorchik M."/>
            <person name="Lee Y."/>
            <person name="Seo J."/>
            <person name="Cho J.-H."/>
            <person name="Park Y.-E."/>
            <person name="Jang D.-C."/>
            <person name="Im J.-S."/>
            <person name="Choi J.-G."/>
            <person name="Park H.-J."/>
            <person name="Lee G.-B."/>
            <person name="Lee Y.-G."/>
            <person name="Hong S.-Y."/>
            <person name="Cho K."/>
            <person name="Sohn K.H."/>
        </authorList>
    </citation>
    <scope>NUCLEOTIDE SEQUENCE</scope>
    <source>
        <strain evidence="2">KR_1_A1</strain>
        <strain evidence="3">KR_2_A2</strain>
    </source>
</reference>
<dbReference type="Proteomes" id="UP000602510">
    <property type="component" value="Unassembled WGS sequence"/>
</dbReference>
<dbReference type="AlphaFoldDB" id="A0A833SMW2"/>
<evidence type="ECO:0000313" key="4">
    <source>
        <dbReference type="Proteomes" id="UP000602510"/>
    </source>
</evidence>
<evidence type="ECO:0000256" key="1">
    <source>
        <dbReference type="SAM" id="MobiDB-lite"/>
    </source>
</evidence>
<accession>A0A833SMW2</accession>
<feature type="region of interest" description="Disordered" evidence="1">
    <location>
        <begin position="51"/>
        <end position="107"/>
    </location>
</feature>
<dbReference type="EMBL" id="JAACNO010002837">
    <property type="protein sequence ID" value="KAF4130468.1"/>
    <property type="molecule type" value="Genomic_DNA"/>
</dbReference>
<keyword evidence="4" id="KW-1185">Reference proteome</keyword>
<dbReference type="EMBL" id="WSZM01000426">
    <property type="protein sequence ID" value="KAF4033298.1"/>
    <property type="molecule type" value="Genomic_DNA"/>
</dbReference>
<sequence>MICQLSSPLPPSLAPSQDVAVTQLSACDSSAVTPSECVKDSQVFRVQLARNTTTDEAASSKEITAPVSSQDDVRGDESEENEDEPLEYSDDENWSPDKDPDDVYLNF</sequence>
<evidence type="ECO:0000313" key="3">
    <source>
        <dbReference type="EMBL" id="KAF4130468.1"/>
    </source>
</evidence>
<proteinExistence type="predicted"/>
<comment type="caution">
    <text evidence="2">The sequence shown here is derived from an EMBL/GenBank/DDBJ whole genome shotgun (WGS) entry which is preliminary data.</text>
</comment>
<organism evidence="2 4">
    <name type="scientific">Phytophthora infestans</name>
    <name type="common">Potato late blight agent</name>
    <name type="synonym">Botrytis infestans</name>
    <dbReference type="NCBI Taxonomy" id="4787"/>
    <lineage>
        <taxon>Eukaryota</taxon>
        <taxon>Sar</taxon>
        <taxon>Stramenopiles</taxon>
        <taxon>Oomycota</taxon>
        <taxon>Peronosporomycetes</taxon>
        <taxon>Peronosporales</taxon>
        <taxon>Peronosporaceae</taxon>
        <taxon>Phytophthora</taxon>
    </lineage>
</organism>